<comment type="caution">
    <text evidence="1">The sequence shown here is derived from an EMBL/GenBank/DDBJ whole genome shotgun (WGS) entry which is preliminary data.</text>
</comment>
<dbReference type="Proteomes" id="UP000028984">
    <property type="component" value="Unassembled WGS sequence"/>
</dbReference>
<protein>
    <submittedName>
        <fullName evidence="1">Uncharacterized protein</fullName>
    </submittedName>
</protein>
<keyword evidence="2" id="KW-1185">Reference proteome</keyword>
<accession>A0A087CKM8</accession>
<gene>
    <name evidence="1" type="ORF">BREU_2230</name>
</gene>
<sequence>MLCCCELAQRGSPGSIWPFGFAEQAGEWLGRLEPGNMWPSDFAERPAGQPERWELGNAWPYGFTGQAGEWLGRWEPGSMWPFGFTERLGRREKASTCHGGFAEQALSEVAGRELAV</sequence>
<name>A0A087CKM8_9BIFI</name>
<organism evidence="1 2">
    <name type="scientific">Bifidobacterium reuteri DSM 23975</name>
    <dbReference type="NCBI Taxonomy" id="1437610"/>
    <lineage>
        <taxon>Bacteria</taxon>
        <taxon>Bacillati</taxon>
        <taxon>Actinomycetota</taxon>
        <taxon>Actinomycetes</taxon>
        <taxon>Bifidobacteriales</taxon>
        <taxon>Bifidobacteriaceae</taxon>
        <taxon>Bifidobacterium</taxon>
    </lineage>
</organism>
<dbReference type="EMBL" id="JGZK01000020">
    <property type="protein sequence ID" value="KFI83828.1"/>
    <property type="molecule type" value="Genomic_DNA"/>
</dbReference>
<dbReference type="AlphaFoldDB" id="A0A087CKM8"/>
<proteinExistence type="predicted"/>
<evidence type="ECO:0000313" key="1">
    <source>
        <dbReference type="EMBL" id="KFI83828.1"/>
    </source>
</evidence>
<evidence type="ECO:0000313" key="2">
    <source>
        <dbReference type="Proteomes" id="UP000028984"/>
    </source>
</evidence>
<reference evidence="1 2" key="1">
    <citation type="submission" date="2014-03" db="EMBL/GenBank/DDBJ databases">
        <title>Genomics of Bifidobacteria.</title>
        <authorList>
            <person name="Ventura M."/>
            <person name="Milani C."/>
            <person name="Lugli G.A."/>
        </authorList>
    </citation>
    <scope>NUCLEOTIDE SEQUENCE [LARGE SCALE GENOMIC DNA]</scope>
    <source>
        <strain evidence="1 2">DSM 23975</strain>
    </source>
</reference>